<proteinExistence type="predicted"/>
<evidence type="ECO:0000313" key="2">
    <source>
        <dbReference type="Proteomes" id="UP000796880"/>
    </source>
</evidence>
<dbReference type="EMBL" id="VOIH02000004">
    <property type="protein sequence ID" value="KAF3448862.1"/>
    <property type="molecule type" value="Genomic_DNA"/>
</dbReference>
<name>A0A8K0HA83_9ROSA</name>
<keyword evidence="2" id="KW-1185">Reference proteome</keyword>
<dbReference type="AlphaFoldDB" id="A0A8K0HA83"/>
<reference evidence="1" key="1">
    <citation type="submission" date="2020-03" db="EMBL/GenBank/DDBJ databases">
        <title>A high-quality chromosome-level genome assembly of a woody plant with both climbing and erect habits, Rhamnella rubrinervis.</title>
        <authorList>
            <person name="Lu Z."/>
            <person name="Yang Y."/>
            <person name="Zhu X."/>
            <person name="Sun Y."/>
        </authorList>
    </citation>
    <scope>NUCLEOTIDE SEQUENCE</scope>
    <source>
        <strain evidence="1">BYM</strain>
        <tissue evidence="1">Leaf</tissue>
    </source>
</reference>
<accession>A0A8K0HA83</accession>
<protein>
    <submittedName>
        <fullName evidence="1">Uncharacterized protein</fullName>
    </submittedName>
</protein>
<comment type="caution">
    <text evidence="1">The sequence shown here is derived from an EMBL/GenBank/DDBJ whole genome shotgun (WGS) entry which is preliminary data.</text>
</comment>
<evidence type="ECO:0000313" key="1">
    <source>
        <dbReference type="EMBL" id="KAF3448862.1"/>
    </source>
</evidence>
<gene>
    <name evidence="1" type="ORF">FNV43_RR09578</name>
</gene>
<dbReference type="Proteomes" id="UP000796880">
    <property type="component" value="Unassembled WGS sequence"/>
</dbReference>
<organism evidence="1 2">
    <name type="scientific">Rhamnella rubrinervis</name>
    <dbReference type="NCBI Taxonomy" id="2594499"/>
    <lineage>
        <taxon>Eukaryota</taxon>
        <taxon>Viridiplantae</taxon>
        <taxon>Streptophyta</taxon>
        <taxon>Embryophyta</taxon>
        <taxon>Tracheophyta</taxon>
        <taxon>Spermatophyta</taxon>
        <taxon>Magnoliopsida</taxon>
        <taxon>eudicotyledons</taxon>
        <taxon>Gunneridae</taxon>
        <taxon>Pentapetalae</taxon>
        <taxon>rosids</taxon>
        <taxon>fabids</taxon>
        <taxon>Rosales</taxon>
        <taxon>Rhamnaceae</taxon>
        <taxon>rhamnoid group</taxon>
        <taxon>Rhamneae</taxon>
        <taxon>Rhamnella</taxon>
    </lineage>
</organism>
<sequence length="167" mass="18486">MSLMGAKRRCEIWVDGLPNPVSAAHGKDSRGTVATTHELRSEYKRQLSMRCGKSFILHGEWHAEENGEKRRAYAAHITASGQHEEPTIAFTATTLLGVVPRDDALVVTGCGQLHHQWILVNSGFGGYRVLGHTRKDGNQSCDPTSHWLGTIGMRARKENHPPLRLKA</sequence>